<dbReference type="Proteomes" id="UP000311605">
    <property type="component" value="Unassembled WGS sequence"/>
</dbReference>
<dbReference type="InterPro" id="IPR029052">
    <property type="entry name" value="Metallo-depent_PP-like"/>
</dbReference>
<comment type="caution">
    <text evidence="3">The sequence shown here is derived from an EMBL/GenBank/DDBJ whole genome shotgun (WGS) entry which is preliminary data.</text>
</comment>
<protein>
    <submittedName>
        <fullName evidence="3">Metallophosphoesterase family protein</fullName>
    </submittedName>
</protein>
<dbReference type="PANTHER" id="PTHR42850">
    <property type="entry name" value="METALLOPHOSPHOESTERASE"/>
    <property type="match status" value="1"/>
</dbReference>
<dbReference type="PIRSF" id="PIRSF000883">
    <property type="entry name" value="Pesterase_MJ0912"/>
    <property type="match status" value="1"/>
</dbReference>
<dbReference type="AlphaFoldDB" id="A0A5C4XJN1"/>
<dbReference type="Pfam" id="PF12850">
    <property type="entry name" value="Metallophos_2"/>
    <property type="match status" value="1"/>
</dbReference>
<proteinExistence type="inferred from homology"/>
<evidence type="ECO:0000259" key="2">
    <source>
        <dbReference type="Pfam" id="PF12850"/>
    </source>
</evidence>
<dbReference type="SUPFAM" id="SSF56300">
    <property type="entry name" value="Metallo-dependent phosphatases"/>
    <property type="match status" value="1"/>
</dbReference>
<feature type="domain" description="Calcineurin-like phosphoesterase" evidence="2">
    <location>
        <begin position="1"/>
        <end position="185"/>
    </location>
</feature>
<reference evidence="3 4" key="1">
    <citation type="submission" date="2019-06" db="EMBL/GenBank/DDBJ databases">
        <title>The draft genome of Rhizobium smilacinae PTYR-5.</title>
        <authorList>
            <person name="Liu L."/>
            <person name="Li L."/>
            <person name="Zhang X."/>
        </authorList>
    </citation>
    <scope>NUCLEOTIDE SEQUENCE [LARGE SCALE GENOMIC DNA]</scope>
    <source>
        <strain evidence="3 4">PTYR-5</strain>
    </source>
</reference>
<organism evidence="3 4">
    <name type="scientific">Aliirhizobium smilacinae</name>
    <dbReference type="NCBI Taxonomy" id="1395944"/>
    <lineage>
        <taxon>Bacteria</taxon>
        <taxon>Pseudomonadati</taxon>
        <taxon>Pseudomonadota</taxon>
        <taxon>Alphaproteobacteria</taxon>
        <taxon>Hyphomicrobiales</taxon>
        <taxon>Rhizobiaceae</taxon>
        <taxon>Aliirhizobium</taxon>
    </lineage>
</organism>
<dbReference type="OrthoDB" id="9813918at2"/>
<dbReference type="RefSeq" id="WP_139677353.1">
    <property type="nucleotide sequence ID" value="NZ_VDMN01000003.1"/>
</dbReference>
<dbReference type="EMBL" id="VDMN01000003">
    <property type="protein sequence ID" value="TNM62860.1"/>
    <property type="molecule type" value="Genomic_DNA"/>
</dbReference>
<dbReference type="InterPro" id="IPR050126">
    <property type="entry name" value="Ap4A_hydrolase"/>
</dbReference>
<gene>
    <name evidence="3" type="ORF">FHP24_16720</name>
</gene>
<evidence type="ECO:0000313" key="4">
    <source>
        <dbReference type="Proteomes" id="UP000311605"/>
    </source>
</evidence>
<dbReference type="InterPro" id="IPR011152">
    <property type="entry name" value="Pesterase_MJ0912"/>
</dbReference>
<name>A0A5C4XJN1_9HYPH</name>
<dbReference type="GO" id="GO:0016791">
    <property type="term" value="F:phosphatase activity"/>
    <property type="evidence" value="ECO:0007669"/>
    <property type="project" value="TreeGrafter"/>
</dbReference>
<dbReference type="PANTHER" id="PTHR42850:SF2">
    <property type="entry name" value="BLL5683 PROTEIN"/>
    <property type="match status" value="1"/>
</dbReference>
<comment type="similarity">
    <text evidence="1">Belongs to the metallophosphoesterase superfamily. YfcE family.</text>
</comment>
<dbReference type="Gene3D" id="3.60.21.10">
    <property type="match status" value="1"/>
</dbReference>
<sequence length="248" mass="27360">MRFAAIADIHGNCAALKAVLDDIAALGIRDIVNLGDCFSGPLEADHTGDLLLLLDLTSERTVRGNHDRYLIEMAADQLAASDAHAHRQMSSRHFDWLRKLPFSMVWREEVFLCHATPQDDNVYWLETVSPHAHVTLRPQHEIEALAQGIEQSLILCGHSHIARMVALSDGRLIVNPGSVGCPAYDDDAPFYHKVETGHAMASYAVIEKTEGGWAVTFRNVAYDHMAMSRLAAKNGRPEWASALATGRV</sequence>
<dbReference type="GO" id="GO:0005737">
    <property type="term" value="C:cytoplasm"/>
    <property type="evidence" value="ECO:0007669"/>
    <property type="project" value="TreeGrafter"/>
</dbReference>
<dbReference type="CDD" id="cd00838">
    <property type="entry name" value="MPP_superfamily"/>
    <property type="match status" value="1"/>
</dbReference>
<accession>A0A5C4XJN1</accession>
<keyword evidence="4" id="KW-1185">Reference proteome</keyword>
<evidence type="ECO:0000313" key="3">
    <source>
        <dbReference type="EMBL" id="TNM62860.1"/>
    </source>
</evidence>
<dbReference type="InterPro" id="IPR024654">
    <property type="entry name" value="Calcineurin-like_PHP_lpxH"/>
</dbReference>
<evidence type="ECO:0000256" key="1">
    <source>
        <dbReference type="ARBA" id="ARBA00008950"/>
    </source>
</evidence>